<name>A0ACA9MY02_9GLOM</name>
<reference evidence="1" key="1">
    <citation type="submission" date="2021-06" db="EMBL/GenBank/DDBJ databases">
        <authorList>
            <person name="Kallberg Y."/>
            <person name="Tangrot J."/>
            <person name="Rosling A."/>
        </authorList>
    </citation>
    <scope>NUCLEOTIDE SEQUENCE</scope>
    <source>
        <strain evidence="1">28 12/20/2015</strain>
    </source>
</reference>
<proteinExistence type="predicted"/>
<evidence type="ECO:0000313" key="2">
    <source>
        <dbReference type="Proteomes" id="UP000789366"/>
    </source>
</evidence>
<dbReference type="Proteomes" id="UP000789366">
    <property type="component" value="Unassembled WGS sequence"/>
</dbReference>
<dbReference type="EMBL" id="CAJVPW010010817">
    <property type="protein sequence ID" value="CAG8619377.1"/>
    <property type="molecule type" value="Genomic_DNA"/>
</dbReference>
<protein>
    <submittedName>
        <fullName evidence="1">16265_t:CDS:1</fullName>
    </submittedName>
</protein>
<gene>
    <name evidence="1" type="ORF">SPELUC_LOCUS7807</name>
</gene>
<organism evidence="1 2">
    <name type="scientific">Cetraspora pellucida</name>
    <dbReference type="NCBI Taxonomy" id="1433469"/>
    <lineage>
        <taxon>Eukaryota</taxon>
        <taxon>Fungi</taxon>
        <taxon>Fungi incertae sedis</taxon>
        <taxon>Mucoromycota</taxon>
        <taxon>Glomeromycotina</taxon>
        <taxon>Glomeromycetes</taxon>
        <taxon>Diversisporales</taxon>
        <taxon>Gigasporaceae</taxon>
        <taxon>Cetraspora</taxon>
    </lineage>
</organism>
<accession>A0ACA9MY02</accession>
<comment type="caution">
    <text evidence="1">The sequence shown here is derived from an EMBL/GenBank/DDBJ whole genome shotgun (WGS) entry which is preliminary data.</text>
</comment>
<evidence type="ECO:0000313" key="1">
    <source>
        <dbReference type="EMBL" id="CAG8619377.1"/>
    </source>
</evidence>
<sequence>MVPQDLDQGIFPIPSRKNSDLYPVEWINFGVGKVIIDDDCHRSTI</sequence>
<feature type="non-terminal residue" evidence="1">
    <location>
        <position position="45"/>
    </location>
</feature>
<keyword evidence="2" id="KW-1185">Reference proteome</keyword>